<accession>A0AAD3S1N3</accession>
<proteinExistence type="predicted"/>
<name>A0AAD3S1N3_NEPGR</name>
<organism evidence="3 4">
    <name type="scientific">Nepenthes gracilis</name>
    <name type="common">Slender pitcher plant</name>
    <dbReference type="NCBI Taxonomy" id="150966"/>
    <lineage>
        <taxon>Eukaryota</taxon>
        <taxon>Viridiplantae</taxon>
        <taxon>Streptophyta</taxon>
        <taxon>Embryophyta</taxon>
        <taxon>Tracheophyta</taxon>
        <taxon>Spermatophyta</taxon>
        <taxon>Magnoliopsida</taxon>
        <taxon>eudicotyledons</taxon>
        <taxon>Gunneridae</taxon>
        <taxon>Pentapetalae</taxon>
        <taxon>Caryophyllales</taxon>
        <taxon>Nepenthaceae</taxon>
        <taxon>Nepenthes</taxon>
    </lineage>
</organism>
<dbReference type="AlphaFoldDB" id="A0AAD3S1N3"/>
<dbReference type="InterPro" id="IPR044816">
    <property type="entry name" value="BURP"/>
</dbReference>
<keyword evidence="1" id="KW-0732">Signal</keyword>
<dbReference type="Proteomes" id="UP001279734">
    <property type="component" value="Unassembled WGS sequence"/>
</dbReference>
<evidence type="ECO:0000313" key="4">
    <source>
        <dbReference type="Proteomes" id="UP001279734"/>
    </source>
</evidence>
<evidence type="ECO:0000259" key="2">
    <source>
        <dbReference type="PROSITE" id="PS51277"/>
    </source>
</evidence>
<feature type="chain" id="PRO_5042015263" description="BURP domain-containing protein" evidence="1">
    <location>
        <begin position="28"/>
        <end position="305"/>
    </location>
</feature>
<evidence type="ECO:0000256" key="1">
    <source>
        <dbReference type="SAM" id="SignalP"/>
    </source>
</evidence>
<sequence>MDIGSTKPWNILIYAILILECVGQGRTARELAGEGDIQTAYHHGMDAHRHDRCKEMTHRHMHDHGPSTSSSSSEFDPSLNIFFKVEDVKPGNVISLYFPIKDPFTTPNILPREEVESIPFSSSQLPYLLKFFQFPLHSPQANAMEETLRHCEFSPIQGETKFCATSLESMLDNLRAIFGSDVGLKVLATTHPENTTTPFQNYTVLSSRRAGIPRMFGCHPMPYPYGVFYCHGQEGDTELHLITLRSEEGNRITEAVGVCHMNTSYWDPHHAAFKVLGIEPGSAPVCHVFPSDNLVWVPSSPLSIN</sequence>
<feature type="signal peptide" evidence="1">
    <location>
        <begin position="1"/>
        <end position="27"/>
    </location>
</feature>
<dbReference type="PANTHER" id="PTHR31236:SF41">
    <property type="entry name" value="BURP DOMAIN PROTEIN USPL1"/>
    <property type="match status" value="1"/>
</dbReference>
<keyword evidence="4" id="KW-1185">Reference proteome</keyword>
<dbReference type="InterPro" id="IPR004873">
    <property type="entry name" value="BURP_dom"/>
</dbReference>
<evidence type="ECO:0000313" key="3">
    <source>
        <dbReference type="EMBL" id="GMH02749.1"/>
    </source>
</evidence>
<dbReference type="Pfam" id="PF03181">
    <property type="entry name" value="BURP"/>
    <property type="match status" value="1"/>
</dbReference>
<dbReference type="SMART" id="SM01045">
    <property type="entry name" value="BURP"/>
    <property type="match status" value="1"/>
</dbReference>
<reference evidence="3" key="1">
    <citation type="submission" date="2023-05" db="EMBL/GenBank/DDBJ databases">
        <title>Nepenthes gracilis genome sequencing.</title>
        <authorList>
            <person name="Fukushima K."/>
        </authorList>
    </citation>
    <scope>NUCLEOTIDE SEQUENCE</scope>
    <source>
        <strain evidence="3">SING2019-196</strain>
    </source>
</reference>
<feature type="domain" description="BURP" evidence="2">
    <location>
        <begin position="82"/>
        <end position="299"/>
    </location>
</feature>
<dbReference type="PROSITE" id="PS51277">
    <property type="entry name" value="BURP"/>
    <property type="match status" value="1"/>
</dbReference>
<dbReference type="PANTHER" id="PTHR31236">
    <property type="entry name" value="BURP DOMAIN PROTEIN USPL1-LIKE"/>
    <property type="match status" value="1"/>
</dbReference>
<gene>
    <name evidence="3" type="ORF">Nepgr_004588</name>
</gene>
<dbReference type="EMBL" id="BSYO01000004">
    <property type="protein sequence ID" value="GMH02749.1"/>
    <property type="molecule type" value="Genomic_DNA"/>
</dbReference>
<protein>
    <recommendedName>
        <fullName evidence="2">BURP domain-containing protein</fullName>
    </recommendedName>
</protein>
<comment type="caution">
    <text evidence="3">The sequence shown here is derived from an EMBL/GenBank/DDBJ whole genome shotgun (WGS) entry which is preliminary data.</text>
</comment>